<dbReference type="Pfam" id="PF00239">
    <property type="entry name" value="Resolvase"/>
    <property type="match status" value="1"/>
</dbReference>
<dbReference type="InterPro" id="IPR036162">
    <property type="entry name" value="Resolvase-like_N_sf"/>
</dbReference>
<feature type="coiled-coil region" evidence="1">
    <location>
        <begin position="386"/>
        <end position="420"/>
    </location>
</feature>
<dbReference type="Gene3D" id="3.40.50.1390">
    <property type="entry name" value="Resolvase, N-terminal catalytic domain"/>
    <property type="match status" value="1"/>
</dbReference>
<evidence type="ECO:0000259" key="4">
    <source>
        <dbReference type="PROSITE" id="PS51737"/>
    </source>
</evidence>
<dbReference type="Pfam" id="PF07508">
    <property type="entry name" value="Recombinase"/>
    <property type="match status" value="1"/>
</dbReference>
<dbReference type="EMBL" id="JAGKQQ010000001">
    <property type="protein sequence ID" value="MBP3954807.1"/>
    <property type="molecule type" value="Genomic_DNA"/>
</dbReference>
<organism evidence="5 6">
    <name type="scientific">Gemmata palustris</name>
    <dbReference type="NCBI Taxonomy" id="2822762"/>
    <lineage>
        <taxon>Bacteria</taxon>
        <taxon>Pseudomonadati</taxon>
        <taxon>Planctomycetota</taxon>
        <taxon>Planctomycetia</taxon>
        <taxon>Gemmatales</taxon>
        <taxon>Gemmataceae</taxon>
        <taxon>Gemmata</taxon>
    </lineage>
</organism>
<dbReference type="PROSITE" id="PS51736">
    <property type="entry name" value="RECOMBINASES_3"/>
    <property type="match status" value="1"/>
</dbReference>
<dbReference type="InterPro" id="IPR011109">
    <property type="entry name" value="DNA_bind_recombinase_dom"/>
</dbReference>
<comment type="caution">
    <text evidence="5">The sequence shown here is derived from an EMBL/GenBank/DDBJ whole genome shotgun (WGS) entry which is preliminary data.</text>
</comment>
<dbReference type="PANTHER" id="PTHR30461:SF23">
    <property type="entry name" value="DNA RECOMBINASE-RELATED"/>
    <property type="match status" value="1"/>
</dbReference>
<dbReference type="SUPFAM" id="SSF53041">
    <property type="entry name" value="Resolvase-like"/>
    <property type="match status" value="1"/>
</dbReference>
<keyword evidence="1" id="KW-0175">Coiled coil</keyword>
<feature type="compositionally biased region" description="Polar residues" evidence="2">
    <location>
        <begin position="1"/>
        <end position="13"/>
    </location>
</feature>
<keyword evidence="6" id="KW-1185">Reference proteome</keyword>
<dbReference type="Gene3D" id="3.90.1750.20">
    <property type="entry name" value="Putative Large Serine Recombinase, Chain B, Domain 2"/>
    <property type="match status" value="1"/>
</dbReference>
<dbReference type="RefSeq" id="WP_210652919.1">
    <property type="nucleotide sequence ID" value="NZ_JAGKQQ010000001.1"/>
</dbReference>
<dbReference type="Proteomes" id="UP000676565">
    <property type="component" value="Unassembled WGS sequence"/>
</dbReference>
<evidence type="ECO:0000313" key="6">
    <source>
        <dbReference type="Proteomes" id="UP000676565"/>
    </source>
</evidence>
<gene>
    <name evidence="5" type="ORF">J8F10_05865</name>
</gene>
<feature type="domain" description="Recombinase" evidence="4">
    <location>
        <begin position="187"/>
        <end position="303"/>
    </location>
</feature>
<dbReference type="PROSITE" id="PS51737">
    <property type="entry name" value="RECOMBINASE_DNA_BIND"/>
    <property type="match status" value="1"/>
</dbReference>
<dbReference type="InterPro" id="IPR038109">
    <property type="entry name" value="DNA_bind_recomb_sf"/>
</dbReference>
<dbReference type="InterPro" id="IPR025827">
    <property type="entry name" value="Zn_ribbon_recom_dom"/>
</dbReference>
<dbReference type="InterPro" id="IPR050639">
    <property type="entry name" value="SSR_resolvase"/>
</dbReference>
<dbReference type="InterPro" id="IPR006119">
    <property type="entry name" value="Resolv_N"/>
</dbReference>
<feature type="domain" description="Resolvase/invertase-type recombinase catalytic" evidence="3">
    <location>
        <begin position="27"/>
        <end position="179"/>
    </location>
</feature>
<feature type="region of interest" description="Disordered" evidence="2">
    <location>
        <begin position="1"/>
        <end position="26"/>
    </location>
</feature>
<dbReference type="SMART" id="SM00857">
    <property type="entry name" value="Resolvase"/>
    <property type="match status" value="1"/>
</dbReference>
<evidence type="ECO:0000313" key="5">
    <source>
        <dbReference type="EMBL" id="MBP3954807.1"/>
    </source>
</evidence>
<dbReference type="PANTHER" id="PTHR30461">
    <property type="entry name" value="DNA-INVERTASE FROM LAMBDOID PROPHAGE"/>
    <property type="match status" value="1"/>
</dbReference>
<accession>A0ABS5BMX1</accession>
<dbReference type="Pfam" id="PF13408">
    <property type="entry name" value="Zn_ribbon_recom"/>
    <property type="match status" value="1"/>
</dbReference>
<evidence type="ECO:0000256" key="2">
    <source>
        <dbReference type="SAM" id="MobiDB-lite"/>
    </source>
</evidence>
<name>A0ABS5BMX1_9BACT</name>
<dbReference type="CDD" id="cd03768">
    <property type="entry name" value="SR_ResInv"/>
    <property type="match status" value="1"/>
</dbReference>
<protein>
    <submittedName>
        <fullName evidence="5">Recombinase family protein</fullName>
    </submittedName>
</protein>
<evidence type="ECO:0000259" key="3">
    <source>
        <dbReference type="PROSITE" id="PS51736"/>
    </source>
</evidence>
<evidence type="ECO:0000256" key="1">
    <source>
        <dbReference type="SAM" id="Coils"/>
    </source>
</evidence>
<proteinExistence type="predicted"/>
<reference evidence="5 6" key="1">
    <citation type="submission" date="2021-04" db="EMBL/GenBank/DDBJ databases">
        <authorList>
            <person name="Ivanova A."/>
        </authorList>
    </citation>
    <scope>NUCLEOTIDE SEQUENCE [LARGE SCALE GENOMIC DNA]</scope>
    <source>
        <strain evidence="5 6">G18</strain>
    </source>
</reference>
<sequence length="540" mass="60295">MTSHTTRLNRSQPQPKPADREPVKRVRCAVYTRKSTEEGLEQEFNSLDAQREAGEAFVRSQAGEGWALVPEKYDDGGYTGGNTDRPGLHKLLEHVSDGKVDCIVVYKVDRLSRSLLDFAQLMRTFEDKKVAFVSVTQQFNTATSMGRLVLNVLLSFAQFEREIISERTRDKIAATRRKGKWAGGHPVLGYDIDPAGYKLALNTAEAERVRQIFALYLEHGALVPVVAELERRQWTTKRWATRKGPERGGKPFDRTNLYNLLTNPLYVGHVRYKDEVHDGEHPAIVDPGVFAAVQHALTRNGRTGGALVRNQFGALLKGLLRCGPCGAAMTPSHSTKGTKRYRYYVCGTAQKRGYRACPSKSIPAEPIEGFVVERVRAVGRDPELLRQVLEQAREKGAARIKELEAEHRGLEKDLGTWHGEVRRLSVQLKPGEDNGPLVARLADRHARIEAAEHRAAKVREHLTAVTDQLISEEDAARALAAFDPIWGTLTPLERVRVIALLVEKVEYDGRDGNVTVSFHPTGIKALADEFAARHDEREVA</sequence>